<dbReference type="Gene3D" id="3.40.50.12780">
    <property type="entry name" value="N-terminal domain of ligase-like"/>
    <property type="match status" value="1"/>
</dbReference>
<dbReference type="InterPro" id="IPR042099">
    <property type="entry name" value="ANL_N_sf"/>
</dbReference>
<evidence type="ECO:0000259" key="4">
    <source>
        <dbReference type="Pfam" id="PF13193"/>
    </source>
</evidence>
<dbReference type="InterPro" id="IPR000873">
    <property type="entry name" value="AMP-dep_synth/lig_dom"/>
</dbReference>
<dbReference type="Gene3D" id="3.30.300.30">
    <property type="match status" value="1"/>
</dbReference>
<reference evidence="6" key="1">
    <citation type="submission" date="2020-01" db="EMBL/GenBank/DDBJ databases">
        <title>'Steroidobacter agaridevorans' sp. nov., agar-degrading bacteria isolated from rhizosphere soils.</title>
        <authorList>
            <person name="Ikenaga M."/>
            <person name="Kataoka M."/>
            <person name="Murouchi A."/>
            <person name="Katsuragi S."/>
            <person name="Sakai M."/>
        </authorList>
    </citation>
    <scope>NUCLEOTIDE SEQUENCE [LARGE SCALE GENOMIC DNA]</scope>
    <source>
        <strain evidence="6">YU21-B</strain>
    </source>
</reference>
<dbReference type="InterPro" id="IPR020845">
    <property type="entry name" value="AMP-binding_CS"/>
</dbReference>
<feature type="domain" description="AMP-binding enzyme C-terminal" evidence="4">
    <location>
        <begin position="423"/>
        <end position="497"/>
    </location>
</feature>
<evidence type="ECO:0000313" key="5">
    <source>
        <dbReference type="EMBL" id="GFE82178.1"/>
    </source>
</evidence>
<proteinExistence type="inferred from homology"/>
<evidence type="ECO:0000256" key="1">
    <source>
        <dbReference type="ARBA" id="ARBA00006432"/>
    </source>
</evidence>
<sequence length="509" mass="55183">MLLTDNLRVTAERHPQRCAIQHGETQLSYAQLAQRAESFAAHLLSQGLQPGERVALLMDNSPDYAAALYGTLLAGGIAVTLNAAAKAREFAAWLRHSEASWLVTEGDRREAALAVAEVGTSPKLLIAGAARRDERLADGESLAAVLASNAVATALPTLRADAPACILYTSGTTGNPKGVVLTHGNLASNTDAIVRYLELAATDSIVSILPFYYSYGSSVLHTHIRAGARIVLENNLVYPHLIVERMAANRVTGFAGVPSTFALLLQRVELAKYDLSALRYLTQAGGAMAPVLTRRLRETLPHTRVFVMYGQTEATARLTYLPPERLEDKLGSVGIPVEGVSIEIRNDEGSPLPRLQPGEVWIRGPNVMQGYWRDEAATRSVLRDGWLRTGDMGHLDEEGYLYLSGRRSDMIKTGAHRVHPNDVEEVIQELDQVAEVAVVGIDDETLGQAVAAFIVPASGHSGDALQIRNHCRARLASYKVPKTIEFVTALPRTASGKVRRVELAQRNSP</sequence>
<dbReference type="PANTHER" id="PTHR43201">
    <property type="entry name" value="ACYL-COA SYNTHETASE"/>
    <property type="match status" value="1"/>
</dbReference>
<dbReference type="SUPFAM" id="SSF56801">
    <property type="entry name" value="Acetyl-CoA synthetase-like"/>
    <property type="match status" value="1"/>
</dbReference>
<dbReference type="Pfam" id="PF13193">
    <property type="entry name" value="AMP-binding_C"/>
    <property type="match status" value="1"/>
</dbReference>
<dbReference type="GO" id="GO:0006631">
    <property type="term" value="P:fatty acid metabolic process"/>
    <property type="evidence" value="ECO:0007669"/>
    <property type="project" value="TreeGrafter"/>
</dbReference>
<dbReference type="EMBL" id="BLJN01000004">
    <property type="protein sequence ID" value="GFE82178.1"/>
    <property type="molecule type" value="Genomic_DNA"/>
</dbReference>
<keyword evidence="6" id="KW-1185">Reference proteome</keyword>
<protein>
    <submittedName>
        <fullName evidence="5">AMP-dependent ligase</fullName>
    </submittedName>
</protein>
<dbReference type="PROSITE" id="PS00455">
    <property type="entry name" value="AMP_BINDING"/>
    <property type="match status" value="1"/>
</dbReference>
<dbReference type="Pfam" id="PF00501">
    <property type="entry name" value="AMP-binding"/>
    <property type="match status" value="1"/>
</dbReference>
<comment type="caution">
    <text evidence="5">The sequence shown here is derived from an EMBL/GenBank/DDBJ whole genome shotgun (WGS) entry which is preliminary data.</text>
</comment>
<dbReference type="Proteomes" id="UP000445000">
    <property type="component" value="Unassembled WGS sequence"/>
</dbReference>
<dbReference type="GO" id="GO:0031956">
    <property type="term" value="F:medium-chain fatty acid-CoA ligase activity"/>
    <property type="evidence" value="ECO:0007669"/>
    <property type="project" value="TreeGrafter"/>
</dbReference>
<evidence type="ECO:0000256" key="2">
    <source>
        <dbReference type="ARBA" id="ARBA00022598"/>
    </source>
</evidence>
<dbReference type="RefSeq" id="WP_161813848.1">
    <property type="nucleotide sequence ID" value="NZ_BLJN01000004.1"/>
</dbReference>
<comment type="similarity">
    <text evidence="1">Belongs to the ATP-dependent AMP-binding enzyme family.</text>
</comment>
<name>A0A829YH89_9GAMM</name>
<dbReference type="InterPro" id="IPR045851">
    <property type="entry name" value="AMP-bd_C_sf"/>
</dbReference>
<keyword evidence="2 5" id="KW-0436">Ligase</keyword>
<feature type="domain" description="AMP-dependent synthetase/ligase" evidence="3">
    <location>
        <begin position="8"/>
        <end position="372"/>
    </location>
</feature>
<organism evidence="5 6">
    <name type="scientific">Steroidobacter agaridevorans</name>
    <dbReference type="NCBI Taxonomy" id="2695856"/>
    <lineage>
        <taxon>Bacteria</taxon>
        <taxon>Pseudomonadati</taxon>
        <taxon>Pseudomonadota</taxon>
        <taxon>Gammaproteobacteria</taxon>
        <taxon>Steroidobacterales</taxon>
        <taxon>Steroidobacteraceae</taxon>
        <taxon>Steroidobacter</taxon>
    </lineage>
</organism>
<evidence type="ECO:0000313" key="6">
    <source>
        <dbReference type="Proteomes" id="UP000445000"/>
    </source>
</evidence>
<gene>
    <name evidence="5" type="ORF">GCM10011487_41780</name>
</gene>
<dbReference type="AlphaFoldDB" id="A0A829YH89"/>
<evidence type="ECO:0000259" key="3">
    <source>
        <dbReference type="Pfam" id="PF00501"/>
    </source>
</evidence>
<dbReference type="PANTHER" id="PTHR43201:SF5">
    <property type="entry name" value="MEDIUM-CHAIN ACYL-COA LIGASE ACSF2, MITOCHONDRIAL"/>
    <property type="match status" value="1"/>
</dbReference>
<accession>A0A829YH89</accession>
<dbReference type="InterPro" id="IPR025110">
    <property type="entry name" value="AMP-bd_C"/>
</dbReference>